<proteinExistence type="predicted"/>
<name>A0A6J4RLT6_9ACTN</name>
<evidence type="ECO:0000256" key="1">
    <source>
        <dbReference type="SAM" id="MobiDB-lite"/>
    </source>
</evidence>
<keyword evidence="2" id="KW-0472">Membrane</keyword>
<keyword evidence="2" id="KW-1133">Transmembrane helix</keyword>
<dbReference type="EMBL" id="CADCVJ010000077">
    <property type="protein sequence ID" value="CAA9469549.1"/>
    <property type="molecule type" value="Genomic_DNA"/>
</dbReference>
<dbReference type="AlphaFoldDB" id="A0A6J4RLT6"/>
<feature type="region of interest" description="Disordered" evidence="1">
    <location>
        <begin position="1"/>
        <end position="31"/>
    </location>
</feature>
<evidence type="ECO:0000313" key="3">
    <source>
        <dbReference type="EMBL" id="CAA9469549.1"/>
    </source>
</evidence>
<evidence type="ECO:0000256" key="2">
    <source>
        <dbReference type="SAM" id="Phobius"/>
    </source>
</evidence>
<gene>
    <name evidence="3" type="ORF">AVDCRST_MAG38-1186</name>
</gene>
<organism evidence="3">
    <name type="scientific">uncultured Solirubrobacteraceae bacterium</name>
    <dbReference type="NCBI Taxonomy" id="1162706"/>
    <lineage>
        <taxon>Bacteria</taxon>
        <taxon>Bacillati</taxon>
        <taxon>Actinomycetota</taxon>
        <taxon>Thermoleophilia</taxon>
        <taxon>Solirubrobacterales</taxon>
        <taxon>Solirubrobacteraceae</taxon>
        <taxon>environmental samples</taxon>
    </lineage>
</organism>
<feature type="transmembrane region" description="Helical" evidence="2">
    <location>
        <begin position="42"/>
        <end position="62"/>
    </location>
</feature>
<protein>
    <submittedName>
        <fullName evidence="3">Uncharacterized protein</fullName>
    </submittedName>
</protein>
<sequence>MEAPRAPRRGGDDDDWVGVPPEGRHSRSDAKPGYWQNQWQAVAARAILPLLALIAVAVILLLR</sequence>
<reference evidence="3" key="1">
    <citation type="submission" date="2020-02" db="EMBL/GenBank/DDBJ databases">
        <authorList>
            <person name="Meier V. D."/>
        </authorList>
    </citation>
    <scope>NUCLEOTIDE SEQUENCE</scope>
    <source>
        <strain evidence="3">AVDCRST_MAG38</strain>
    </source>
</reference>
<accession>A0A6J4RLT6</accession>
<keyword evidence="2" id="KW-0812">Transmembrane</keyword>